<evidence type="ECO:0000313" key="3">
    <source>
        <dbReference type="Proteomes" id="UP000053681"/>
    </source>
</evidence>
<dbReference type="ESTHER" id="9baci-a0a0v8jh07">
    <property type="family name" value="UCP033634"/>
</dbReference>
<dbReference type="InterPro" id="IPR029058">
    <property type="entry name" value="AB_hydrolase_fold"/>
</dbReference>
<dbReference type="Gene3D" id="3.40.50.1820">
    <property type="entry name" value="alpha/beta hydrolase"/>
    <property type="match status" value="1"/>
</dbReference>
<comment type="caution">
    <text evidence="2">The sequence shown here is derived from an EMBL/GenBank/DDBJ whole genome shotgun (WGS) entry which is preliminary data.</text>
</comment>
<dbReference type="PIRSF" id="PIRSF033634">
    <property type="entry name" value="UCP033634"/>
    <property type="match status" value="1"/>
</dbReference>
<feature type="domain" description="KANL3/Tex30 alpha/beta hydrolase-like" evidence="1">
    <location>
        <begin position="24"/>
        <end position="204"/>
    </location>
</feature>
<accession>A0A0V8JH07</accession>
<dbReference type="Pfam" id="PF20408">
    <property type="entry name" value="Abhydrolase_11"/>
    <property type="match status" value="1"/>
</dbReference>
<dbReference type="SUPFAM" id="SSF53474">
    <property type="entry name" value="alpha/beta-Hydrolases"/>
    <property type="match status" value="1"/>
</dbReference>
<gene>
    <name evidence="2" type="ORF">AS180_19235</name>
</gene>
<dbReference type="InterPro" id="IPR017018">
    <property type="entry name" value="UCP033634"/>
</dbReference>
<protein>
    <recommendedName>
        <fullName evidence="1">KANL3/Tex30 alpha/beta hydrolase-like domain-containing protein</fullName>
    </recommendedName>
</protein>
<organism evidence="2 3">
    <name type="scientific">Priestia veravalensis</name>
    <dbReference type="NCBI Taxonomy" id="1414648"/>
    <lineage>
        <taxon>Bacteria</taxon>
        <taxon>Bacillati</taxon>
        <taxon>Bacillota</taxon>
        <taxon>Bacilli</taxon>
        <taxon>Bacillales</taxon>
        <taxon>Bacillaceae</taxon>
        <taxon>Priestia</taxon>
    </lineage>
</organism>
<reference evidence="2 3" key="1">
    <citation type="submission" date="2015-11" db="EMBL/GenBank/DDBJ databases">
        <title>Bacillus caseinolyticus sp nov.</title>
        <authorList>
            <person name="Dastager S.G."/>
            <person name="Mawlankar R."/>
        </authorList>
    </citation>
    <scope>NUCLEOTIDE SEQUENCE [LARGE SCALE GENOMIC DNA]</scope>
    <source>
        <strain evidence="2 3">SGD-V-76</strain>
    </source>
</reference>
<evidence type="ECO:0000313" key="2">
    <source>
        <dbReference type="EMBL" id="KSU86325.1"/>
    </source>
</evidence>
<dbReference type="Proteomes" id="UP000053681">
    <property type="component" value="Unassembled WGS sequence"/>
</dbReference>
<sequence>MKQTLPHHSVPYTHIHRGSKKVCIMLSGLGYHYEKPLFYYSTMLMLEEGIDVVHVHYSYNRDFLKQSLQTVAHMMIKDIDPILTHILEAYSYEEIIFLGKSLGTVPILYNFMKQDRFAGATMLLLTPLLNFPELFTSVQESKHQGLLVIGDQDVHYDKQKFQQLHETNFQVDVIKDADHSLDVHPINAHASLTALMNVMNNMKKSLHIVKQH</sequence>
<proteinExistence type="predicted"/>
<keyword evidence="3" id="KW-1185">Reference proteome</keyword>
<name>A0A0V8JH07_9BACI</name>
<evidence type="ECO:0000259" key="1">
    <source>
        <dbReference type="Pfam" id="PF20408"/>
    </source>
</evidence>
<dbReference type="RefSeq" id="WP_025910132.1">
    <property type="nucleotide sequence ID" value="NZ_KQ758707.1"/>
</dbReference>
<dbReference type="InterPro" id="IPR046879">
    <property type="entry name" value="KANL3/Tex30_Abhydrolase"/>
</dbReference>
<dbReference type="AlphaFoldDB" id="A0A0V8JH07"/>
<dbReference type="EMBL" id="LNQP01000093">
    <property type="protein sequence ID" value="KSU86325.1"/>
    <property type="molecule type" value="Genomic_DNA"/>
</dbReference>